<sequence length="68" mass="7924">MFENWIEIGIENGYNSLAISLSKILEKVIAMYQYIKCESKFVQKVSFYFVCGFTIRKDVAYLTSSHVE</sequence>
<organism evidence="1 2">
    <name type="scientific">Lysinibacillus sphaericus</name>
    <name type="common">Bacillus sphaericus</name>
    <dbReference type="NCBI Taxonomy" id="1421"/>
    <lineage>
        <taxon>Bacteria</taxon>
        <taxon>Bacillati</taxon>
        <taxon>Bacillota</taxon>
        <taxon>Bacilli</taxon>
        <taxon>Bacillales</taxon>
        <taxon>Bacillaceae</taxon>
        <taxon>Lysinibacillus</taxon>
    </lineage>
</organism>
<dbReference type="Proteomes" id="UP000238825">
    <property type="component" value="Chromosome"/>
</dbReference>
<proteinExistence type="predicted"/>
<protein>
    <submittedName>
        <fullName evidence="1">Uncharacterized protein</fullName>
    </submittedName>
</protein>
<name>A0A2S0K563_LYSSH</name>
<gene>
    <name evidence="1" type="ORF">LS41612_20415</name>
</gene>
<dbReference type="AlphaFoldDB" id="A0A2S0K563"/>
<evidence type="ECO:0000313" key="1">
    <source>
        <dbReference type="EMBL" id="AVK98510.1"/>
    </source>
</evidence>
<reference evidence="1 2" key="1">
    <citation type="submission" date="2017-03" db="EMBL/GenBank/DDBJ databases">
        <title>The whole genome sequencing and assembly of Lysinibacillus sphaericus DSM 28T strain.</title>
        <authorList>
            <person name="Lee Y.-J."/>
            <person name="Yi H."/>
            <person name="Bahn Y.-S."/>
            <person name="Kim J.F."/>
            <person name="Lee D.-W."/>
        </authorList>
    </citation>
    <scope>NUCLEOTIDE SEQUENCE [LARGE SCALE GENOMIC DNA]</scope>
    <source>
        <strain evidence="1 2">DSM 28</strain>
    </source>
</reference>
<evidence type="ECO:0000313" key="2">
    <source>
        <dbReference type="Proteomes" id="UP000238825"/>
    </source>
</evidence>
<dbReference type="EMBL" id="CP019980">
    <property type="protein sequence ID" value="AVK98510.1"/>
    <property type="molecule type" value="Genomic_DNA"/>
</dbReference>
<accession>A0A2S0K563</accession>